<evidence type="ECO:0000313" key="3">
    <source>
        <dbReference type="EMBL" id="PBK92222.1"/>
    </source>
</evidence>
<dbReference type="AlphaFoldDB" id="A0A2H3DL75"/>
<dbReference type="InParanoid" id="A0A2H3DL75"/>
<dbReference type="Gene3D" id="3.30.160.20">
    <property type="match status" value="1"/>
</dbReference>
<keyword evidence="4" id="KW-1185">Reference proteome</keyword>
<gene>
    <name evidence="3" type="ORF">ARMGADRAFT_1165939</name>
</gene>
<dbReference type="InterPro" id="IPR014720">
    <property type="entry name" value="dsRBD_dom"/>
</dbReference>
<dbReference type="SUPFAM" id="SSF54768">
    <property type="entry name" value="dsRNA-binding domain-like"/>
    <property type="match status" value="1"/>
</dbReference>
<organism evidence="3 4">
    <name type="scientific">Armillaria gallica</name>
    <name type="common">Bulbous honey fungus</name>
    <name type="synonym">Armillaria bulbosa</name>
    <dbReference type="NCBI Taxonomy" id="47427"/>
    <lineage>
        <taxon>Eukaryota</taxon>
        <taxon>Fungi</taxon>
        <taxon>Dikarya</taxon>
        <taxon>Basidiomycota</taxon>
        <taxon>Agaricomycotina</taxon>
        <taxon>Agaricomycetes</taxon>
        <taxon>Agaricomycetidae</taxon>
        <taxon>Agaricales</taxon>
        <taxon>Marasmiineae</taxon>
        <taxon>Physalacriaceae</taxon>
        <taxon>Armillaria</taxon>
    </lineage>
</organism>
<evidence type="ECO:0000259" key="2">
    <source>
        <dbReference type="PROSITE" id="PS50137"/>
    </source>
</evidence>
<dbReference type="Pfam" id="PF00035">
    <property type="entry name" value="dsrm"/>
    <property type="match status" value="1"/>
</dbReference>
<accession>A0A2H3DL75</accession>
<reference evidence="4" key="1">
    <citation type="journal article" date="2017" name="Nat. Ecol. Evol.">
        <title>Genome expansion and lineage-specific genetic innovations in the forest pathogenic fungi Armillaria.</title>
        <authorList>
            <person name="Sipos G."/>
            <person name="Prasanna A.N."/>
            <person name="Walter M.C."/>
            <person name="O'Connor E."/>
            <person name="Balint B."/>
            <person name="Krizsan K."/>
            <person name="Kiss B."/>
            <person name="Hess J."/>
            <person name="Varga T."/>
            <person name="Slot J."/>
            <person name="Riley R."/>
            <person name="Boka B."/>
            <person name="Rigling D."/>
            <person name="Barry K."/>
            <person name="Lee J."/>
            <person name="Mihaltcheva S."/>
            <person name="LaButti K."/>
            <person name="Lipzen A."/>
            <person name="Waldron R."/>
            <person name="Moloney N.M."/>
            <person name="Sperisen C."/>
            <person name="Kredics L."/>
            <person name="Vagvoelgyi C."/>
            <person name="Patrignani A."/>
            <person name="Fitzpatrick D."/>
            <person name="Nagy I."/>
            <person name="Doyle S."/>
            <person name="Anderson J.B."/>
            <person name="Grigoriev I.V."/>
            <person name="Gueldener U."/>
            <person name="Muensterkoetter M."/>
            <person name="Nagy L.G."/>
        </authorList>
    </citation>
    <scope>NUCLEOTIDE SEQUENCE [LARGE SCALE GENOMIC DNA]</scope>
    <source>
        <strain evidence="4">Ar21-2</strain>
    </source>
</reference>
<proteinExistence type="predicted"/>
<feature type="domain" description="DRBM" evidence="2">
    <location>
        <begin position="21"/>
        <end position="74"/>
    </location>
</feature>
<dbReference type="SMART" id="SM00358">
    <property type="entry name" value="DSRM"/>
    <property type="match status" value="1"/>
</dbReference>
<keyword evidence="1" id="KW-0694">RNA-binding</keyword>
<dbReference type="Proteomes" id="UP000217790">
    <property type="component" value="Unassembled WGS sequence"/>
</dbReference>
<dbReference type="GO" id="GO:0003723">
    <property type="term" value="F:RNA binding"/>
    <property type="evidence" value="ECO:0007669"/>
    <property type="project" value="UniProtKB-UniRule"/>
</dbReference>
<sequence>MSDNRRDYRTELNNLCVQAGWELVFEDTFSGPQHNGTWTSIASIGGVVHGQGTARSARAAREEASRQTLIILGRA</sequence>
<evidence type="ECO:0000256" key="1">
    <source>
        <dbReference type="PROSITE-ProRule" id="PRU00266"/>
    </source>
</evidence>
<name>A0A2H3DL75_ARMGA</name>
<dbReference type="PROSITE" id="PS50137">
    <property type="entry name" value="DS_RBD"/>
    <property type="match status" value="1"/>
</dbReference>
<evidence type="ECO:0000313" key="4">
    <source>
        <dbReference type="Proteomes" id="UP000217790"/>
    </source>
</evidence>
<dbReference type="EMBL" id="KZ293659">
    <property type="protein sequence ID" value="PBK92222.1"/>
    <property type="molecule type" value="Genomic_DNA"/>
</dbReference>
<protein>
    <recommendedName>
        <fullName evidence="2">DRBM domain-containing protein</fullName>
    </recommendedName>
</protein>
<dbReference type="OrthoDB" id="2902610at2759"/>